<dbReference type="EMBL" id="JADCNL010000004">
    <property type="protein sequence ID" value="KAG0484206.1"/>
    <property type="molecule type" value="Genomic_DNA"/>
</dbReference>
<feature type="transmembrane region" description="Helical" evidence="1">
    <location>
        <begin position="319"/>
        <end position="339"/>
    </location>
</feature>
<reference evidence="3 4" key="1">
    <citation type="journal article" date="2020" name="Nat. Food">
        <title>A phased Vanilla planifolia genome enables genetic improvement of flavour and production.</title>
        <authorList>
            <person name="Hasing T."/>
            <person name="Tang H."/>
            <person name="Brym M."/>
            <person name="Khazi F."/>
            <person name="Huang T."/>
            <person name="Chambers A.H."/>
        </authorList>
    </citation>
    <scope>NUCLEOTIDE SEQUENCE [LARGE SCALE GENOMIC DNA]</scope>
    <source>
        <tissue evidence="3">Leaf</tissue>
    </source>
</reference>
<evidence type="ECO:0000256" key="2">
    <source>
        <dbReference type="SAM" id="SignalP"/>
    </source>
</evidence>
<keyword evidence="1" id="KW-0472">Membrane</keyword>
<evidence type="ECO:0000313" key="4">
    <source>
        <dbReference type="Proteomes" id="UP000636800"/>
    </source>
</evidence>
<evidence type="ECO:0008006" key="5">
    <source>
        <dbReference type="Google" id="ProtNLM"/>
    </source>
</evidence>
<protein>
    <recommendedName>
        <fullName evidence="5">SPARK domain-containing protein</fullName>
    </recommendedName>
</protein>
<dbReference type="OrthoDB" id="533138at2759"/>
<feature type="signal peptide" evidence="2">
    <location>
        <begin position="1"/>
        <end position="23"/>
    </location>
</feature>
<proteinExistence type="predicted"/>
<dbReference type="Proteomes" id="UP000636800">
    <property type="component" value="Unassembled WGS sequence"/>
</dbReference>
<evidence type="ECO:0000256" key="1">
    <source>
        <dbReference type="SAM" id="Phobius"/>
    </source>
</evidence>
<accession>A0A835R284</accession>
<keyword evidence="1" id="KW-0812">Transmembrane</keyword>
<gene>
    <name evidence="3" type="ORF">HPP92_008285</name>
</gene>
<feature type="chain" id="PRO_5032364251" description="SPARK domain-containing protein" evidence="2">
    <location>
        <begin position="24"/>
        <end position="340"/>
    </location>
</feature>
<keyword evidence="2" id="KW-0732">Signal</keyword>
<organism evidence="3 4">
    <name type="scientific">Vanilla planifolia</name>
    <name type="common">Vanilla</name>
    <dbReference type="NCBI Taxonomy" id="51239"/>
    <lineage>
        <taxon>Eukaryota</taxon>
        <taxon>Viridiplantae</taxon>
        <taxon>Streptophyta</taxon>
        <taxon>Embryophyta</taxon>
        <taxon>Tracheophyta</taxon>
        <taxon>Spermatophyta</taxon>
        <taxon>Magnoliopsida</taxon>
        <taxon>Liliopsida</taxon>
        <taxon>Asparagales</taxon>
        <taxon>Orchidaceae</taxon>
        <taxon>Vanilloideae</taxon>
        <taxon>Vanilleae</taxon>
        <taxon>Vanilla</taxon>
    </lineage>
</organism>
<evidence type="ECO:0000313" key="3">
    <source>
        <dbReference type="EMBL" id="KAG0484206.1"/>
    </source>
</evidence>
<name>A0A835R284_VANPL</name>
<keyword evidence="1" id="KW-1133">Transmembrane helix</keyword>
<dbReference type="PANTHER" id="PTHR34056:SF1">
    <property type="entry name" value="GPI-ANCHORED PROTEIN"/>
    <property type="match status" value="1"/>
</dbReference>
<sequence>MPRISPSLLLVHLLASHIFLLSALPRLHTPDPNPIMPTVDLPIATPPSTITALPEQAVAASGAAACPLDLSEDLIPVVSSACSPHHLRSRPAFHSHCCSTLAAGLYSAYAATALSAPALSAPASHVDQPLLPDDSEACAAVAERTITAHGVELPRVNATCDTAYCYCGIRLRRLSCPGVAAALQGQWTPPEEWARRLERDCTRPGVAGCSVCLRTLNQIRIADGNTTMKNRKEGRSHDNDCQLMGLTWLLSRNRTRYLQTVTAVLRAFMAVNDSAAASSDRKGGNISCYVSHNEMPMAVGSSEVDGHGDLSAAKELQSVILLSAYSLLVYFFHGLLLVVI</sequence>
<comment type="caution">
    <text evidence="3">The sequence shown here is derived from an EMBL/GenBank/DDBJ whole genome shotgun (WGS) entry which is preliminary data.</text>
</comment>
<dbReference type="PANTHER" id="PTHR34056">
    <property type="entry name" value="GPI-ANCHORED PROTEIN"/>
    <property type="match status" value="1"/>
</dbReference>
<dbReference type="AlphaFoldDB" id="A0A835R284"/>
<keyword evidence="4" id="KW-1185">Reference proteome</keyword>
<dbReference type="InterPro" id="IPR040376">
    <property type="entry name" value="At4g28100-like"/>
</dbReference>